<dbReference type="InterPro" id="IPR007621">
    <property type="entry name" value="TPM_dom"/>
</dbReference>
<dbReference type="Gene3D" id="3.10.310.50">
    <property type="match status" value="1"/>
</dbReference>
<evidence type="ECO:0000256" key="1">
    <source>
        <dbReference type="SAM" id="Coils"/>
    </source>
</evidence>
<feature type="domain" description="TPM" evidence="5">
    <location>
        <begin position="37"/>
        <end position="151"/>
    </location>
</feature>
<keyword evidence="1" id="KW-0175">Coiled coil</keyword>
<evidence type="ECO:0000256" key="3">
    <source>
        <dbReference type="SAM" id="Phobius"/>
    </source>
</evidence>
<feature type="transmembrane region" description="Helical" evidence="3">
    <location>
        <begin position="181"/>
        <end position="200"/>
    </location>
</feature>
<evidence type="ECO:0000259" key="5">
    <source>
        <dbReference type="Pfam" id="PF04536"/>
    </source>
</evidence>
<comment type="caution">
    <text evidence="6">The sequence shown here is derived from an EMBL/GenBank/DDBJ whole genome shotgun (WGS) entry which is preliminary data.</text>
</comment>
<evidence type="ECO:0000313" key="7">
    <source>
        <dbReference type="Proteomes" id="UP001197875"/>
    </source>
</evidence>
<gene>
    <name evidence="6" type="ORF">LKD71_17320</name>
</gene>
<keyword evidence="4" id="KW-0732">Signal</keyword>
<evidence type="ECO:0000256" key="4">
    <source>
        <dbReference type="SAM" id="SignalP"/>
    </source>
</evidence>
<evidence type="ECO:0000313" key="6">
    <source>
        <dbReference type="EMBL" id="MCC2191523.1"/>
    </source>
</evidence>
<feature type="coiled-coil region" evidence="1">
    <location>
        <begin position="45"/>
        <end position="72"/>
    </location>
</feature>
<dbReference type="AlphaFoldDB" id="A0AAE3DVX8"/>
<dbReference type="EMBL" id="JAJEPR010000065">
    <property type="protein sequence ID" value="MCC2191523.1"/>
    <property type="molecule type" value="Genomic_DNA"/>
</dbReference>
<dbReference type="RefSeq" id="WP_227616349.1">
    <property type="nucleotide sequence ID" value="NZ_JAJEPR010000065.1"/>
</dbReference>
<sequence length="278" mass="30440">MKKKIWHGLSVFLCLFILMLPAKASSIPAERQKPLLVDDAGLLTTEESTALLEKLEEISQRQQNEVAIVTVNSLDGKTAQAYADDYYDYNGYGYGENDDGILLLISMGERKWAISTYGYCHLTAFTDAGISYISNEFQRKLSSGKYAQVFDCFADLCDQFLTQAAIGEPYDVGNMPSGHVAPFWLFVDILIGFIISFCMVRRKAGSLKSVVKQDSARAYTRDGSMTVTVASDQFVNRIVTERRIQRDTPTSSSSSSSGGSSSHTSSSGRSHGGSSGSF</sequence>
<feature type="compositionally biased region" description="Low complexity" evidence="2">
    <location>
        <begin position="250"/>
        <end position="269"/>
    </location>
</feature>
<feature type="chain" id="PRO_5042289282" evidence="4">
    <location>
        <begin position="25"/>
        <end position="278"/>
    </location>
</feature>
<name>A0AAE3DVX8_9FIRM</name>
<protein>
    <submittedName>
        <fullName evidence="6">TPM domain-containing protein</fullName>
    </submittedName>
</protein>
<feature type="signal peptide" evidence="4">
    <location>
        <begin position="1"/>
        <end position="24"/>
    </location>
</feature>
<organism evidence="6 7">
    <name type="scientific">Fusicatenibacter faecihominis</name>
    <dbReference type="NCBI Taxonomy" id="2881276"/>
    <lineage>
        <taxon>Bacteria</taxon>
        <taxon>Bacillati</taxon>
        <taxon>Bacillota</taxon>
        <taxon>Clostridia</taxon>
        <taxon>Lachnospirales</taxon>
        <taxon>Lachnospiraceae</taxon>
        <taxon>Fusicatenibacter</taxon>
    </lineage>
</organism>
<evidence type="ECO:0000256" key="2">
    <source>
        <dbReference type="SAM" id="MobiDB-lite"/>
    </source>
</evidence>
<dbReference type="PANTHER" id="PTHR30373">
    <property type="entry name" value="UPF0603 PROTEIN YGCG"/>
    <property type="match status" value="1"/>
</dbReference>
<reference evidence="6 7" key="1">
    <citation type="submission" date="2021-10" db="EMBL/GenBank/DDBJ databases">
        <title>Anaerobic single-cell dispensing facilitates the cultivation of human gut bacteria.</title>
        <authorList>
            <person name="Afrizal A."/>
        </authorList>
    </citation>
    <scope>NUCLEOTIDE SEQUENCE [LARGE SCALE GENOMIC DNA]</scope>
    <source>
        <strain evidence="6 7">CLA-AA-H277</strain>
    </source>
</reference>
<keyword evidence="7" id="KW-1185">Reference proteome</keyword>
<accession>A0AAE3DVX8</accession>
<proteinExistence type="predicted"/>
<dbReference type="Pfam" id="PF04536">
    <property type="entry name" value="TPM_phosphatase"/>
    <property type="match status" value="1"/>
</dbReference>
<keyword evidence="3" id="KW-1133">Transmembrane helix</keyword>
<keyword evidence="3" id="KW-0812">Transmembrane</keyword>
<dbReference type="Proteomes" id="UP001197875">
    <property type="component" value="Unassembled WGS sequence"/>
</dbReference>
<dbReference type="PANTHER" id="PTHR30373:SF2">
    <property type="entry name" value="UPF0603 PROTEIN YGCG"/>
    <property type="match status" value="1"/>
</dbReference>
<keyword evidence="3" id="KW-0472">Membrane</keyword>
<feature type="region of interest" description="Disordered" evidence="2">
    <location>
        <begin position="240"/>
        <end position="278"/>
    </location>
</feature>